<dbReference type="PANTHER" id="PTHR42085">
    <property type="entry name" value="F-BOX DOMAIN-CONTAINING PROTEIN"/>
    <property type="match status" value="1"/>
</dbReference>
<sequence>MEPSLEWQLPNTIAAPHKLPDYTLRSSSPQPTIPMTRKQLAHSPHRDLQESHLLKLPQELRDLVLEYVLSDPIATPRHQRTVFASERGDLARYNGSITSLLQFMDVPLLHTCHQIAREGLRILFQRTTIVFICGPKVQLDILRDMPDDLHHALRNMEISWSMMPRDLKYRLDDLVEEELIPLFGFVRQNMRLRNLTVSLQYLALSSGNMVKRFKSGIPPQTRYQVYLAREALKMLLRGQLETLVIRYEPFNAWAILQPKVQVLDMAAIDPRMWVLDHYEALSALQYEIRAVDEVWKDFDLTLLVEKVEIEPWHRSNMDTNIGLELVITLALGKV</sequence>
<organism evidence="1 2">
    <name type="scientific">Patellaria atrata CBS 101060</name>
    <dbReference type="NCBI Taxonomy" id="1346257"/>
    <lineage>
        <taxon>Eukaryota</taxon>
        <taxon>Fungi</taxon>
        <taxon>Dikarya</taxon>
        <taxon>Ascomycota</taxon>
        <taxon>Pezizomycotina</taxon>
        <taxon>Dothideomycetes</taxon>
        <taxon>Dothideomycetes incertae sedis</taxon>
        <taxon>Patellariales</taxon>
        <taxon>Patellariaceae</taxon>
        <taxon>Patellaria</taxon>
    </lineage>
</organism>
<reference evidence="1" key="1">
    <citation type="journal article" date="2020" name="Stud. Mycol.">
        <title>101 Dothideomycetes genomes: a test case for predicting lifestyles and emergence of pathogens.</title>
        <authorList>
            <person name="Haridas S."/>
            <person name="Albert R."/>
            <person name="Binder M."/>
            <person name="Bloem J."/>
            <person name="Labutti K."/>
            <person name="Salamov A."/>
            <person name="Andreopoulos B."/>
            <person name="Baker S."/>
            <person name="Barry K."/>
            <person name="Bills G."/>
            <person name="Bluhm B."/>
            <person name="Cannon C."/>
            <person name="Castanera R."/>
            <person name="Culley D."/>
            <person name="Daum C."/>
            <person name="Ezra D."/>
            <person name="Gonzalez J."/>
            <person name="Henrissat B."/>
            <person name="Kuo A."/>
            <person name="Liang C."/>
            <person name="Lipzen A."/>
            <person name="Lutzoni F."/>
            <person name="Magnuson J."/>
            <person name="Mondo S."/>
            <person name="Nolan M."/>
            <person name="Ohm R."/>
            <person name="Pangilinan J."/>
            <person name="Park H.-J."/>
            <person name="Ramirez L."/>
            <person name="Alfaro M."/>
            <person name="Sun H."/>
            <person name="Tritt A."/>
            <person name="Yoshinaga Y."/>
            <person name="Zwiers L.-H."/>
            <person name="Turgeon B."/>
            <person name="Goodwin S."/>
            <person name="Spatafora J."/>
            <person name="Crous P."/>
            <person name="Grigoriev I."/>
        </authorList>
    </citation>
    <scope>NUCLEOTIDE SEQUENCE</scope>
    <source>
        <strain evidence="1">CBS 101060</strain>
    </source>
</reference>
<keyword evidence="2" id="KW-1185">Reference proteome</keyword>
<evidence type="ECO:0000313" key="2">
    <source>
        <dbReference type="Proteomes" id="UP000799429"/>
    </source>
</evidence>
<comment type="caution">
    <text evidence="1">The sequence shown here is derived from an EMBL/GenBank/DDBJ whole genome shotgun (WGS) entry which is preliminary data.</text>
</comment>
<dbReference type="EMBL" id="MU006104">
    <property type="protein sequence ID" value="KAF2836263.1"/>
    <property type="molecule type" value="Genomic_DNA"/>
</dbReference>
<accession>A0A9P4VM45</accession>
<dbReference type="PANTHER" id="PTHR42085:SF1">
    <property type="entry name" value="F-BOX DOMAIN-CONTAINING PROTEIN"/>
    <property type="match status" value="1"/>
</dbReference>
<dbReference type="InterPro" id="IPR038883">
    <property type="entry name" value="AN11006-like"/>
</dbReference>
<dbReference type="OrthoDB" id="62952at2759"/>
<proteinExistence type="predicted"/>
<gene>
    <name evidence="1" type="ORF">M501DRAFT_1019065</name>
</gene>
<protein>
    <submittedName>
        <fullName evidence="1">Uncharacterized protein</fullName>
    </submittedName>
</protein>
<evidence type="ECO:0000313" key="1">
    <source>
        <dbReference type="EMBL" id="KAF2836263.1"/>
    </source>
</evidence>
<dbReference type="AlphaFoldDB" id="A0A9P4VM45"/>
<dbReference type="Proteomes" id="UP000799429">
    <property type="component" value="Unassembled WGS sequence"/>
</dbReference>
<name>A0A9P4VM45_9PEZI</name>